<dbReference type="Gene3D" id="3.40.720.10">
    <property type="entry name" value="Alkaline Phosphatase, subunit A"/>
    <property type="match status" value="1"/>
</dbReference>
<feature type="binding site" evidence="8">
    <location>
        <position position="510"/>
    </location>
    <ligand>
        <name>Mn(2+)</name>
        <dbReference type="ChEBI" id="CHEBI:29035"/>
    </ligand>
</feature>
<keyword evidence="5 9" id="KW-0472">Membrane</keyword>
<evidence type="ECO:0000256" key="1">
    <source>
        <dbReference type="ARBA" id="ARBA00004651"/>
    </source>
</evidence>
<name>A0A9J6RHC9_9GAMM</name>
<feature type="transmembrane region" description="Helical" evidence="9">
    <location>
        <begin position="140"/>
        <end position="167"/>
    </location>
</feature>
<feature type="active site" evidence="6">
    <location>
        <position position="339"/>
    </location>
</feature>
<feature type="transmembrane region" description="Helical" evidence="9">
    <location>
        <begin position="55"/>
        <end position="77"/>
    </location>
</feature>
<keyword evidence="4 9" id="KW-1133">Transmembrane helix</keyword>
<protein>
    <submittedName>
        <fullName evidence="11">LTA synthase family protein</fullName>
    </submittedName>
</protein>
<feature type="transmembrane region" description="Helical" evidence="9">
    <location>
        <begin position="22"/>
        <end position="43"/>
    </location>
</feature>
<feature type="binding site" evidence="8">
    <location>
        <position position="509"/>
    </location>
    <ligand>
        <name>Mn(2+)</name>
        <dbReference type="ChEBI" id="CHEBI:29035"/>
    </ligand>
</feature>
<evidence type="ECO:0000313" key="12">
    <source>
        <dbReference type="Proteomes" id="UP001069090"/>
    </source>
</evidence>
<feature type="transmembrane region" description="Helical" evidence="9">
    <location>
        <begin position="179"/>
        <end position="198"/>
    </location>
</feature>
<gene>
    <name evidence="11" type="ORF">O0V09_01035</name>
</gene>
<evidence type="ECO:0000256" key="4">
    <source>
        <dbReference type="ARBA" id="ARBA00022989"/>
    </source>
</evidence>
<comment type="subcellular location">
    <subcellularLocation>
        <location evidence="1">Cell membrane</location>
        <topology evidence="1">Multi-pass membrane protein</topology>
    </subcellularLocation>
</comment>
<evidence type="ECO:0000256" key="6">
    <source>
        <dbReference type="PIRSR" id="PIRSR005091-1"/>
    </source>
</evidence>
<feature type="domain" description="Sulfatase N-terminal" evidence="10">
    <location>
        <begin position="292"/>
        <end position="560"/>
    </location>
</feature>
<evidence type="ECO:0000313" key="11">
    <source>
        <dbReference type="EMBL" id="MCZ0863762.1"/>
    </source>
</evidence>
<dbReference type="RefSeq" id="WP_258329905.1">
    <property type="nucleotide sequence ID" value="NZ_JAPTGG010000001.1"/>
</dbReference>
<dbReference type="InterPro" id="IPR050448">
    <property type="entry name" value="OpgB/LTA_synthase_biosynth"/>
</dbReference>
<dbReference type="PANTHER" id="PTHR47371">
    <property type="entry name" value="LIPOTEICHOIC ACID SYNTHASE"/>
    <property type="match status" value="1"/>
</dbReference>
<organism evidence="11 12">
    <name type="scientific">Dasania phycosphaerae</name>
    <dbReference type="NCBI Taxonomy" id="2950436"/>
    <lineage>
        <taxon>Bacteria</taxon>
        <taxon>Pseudomonadati</taxon>
        <taxon>Pseudomonadota</taxon>
        <taxon>Gammaproteobacteria</taxon>
        <taxon>Cellvibrionales</taxon>
        <taxon>Spongiibacteraceae</taxon>
        <taxon>Dasania</taxon>
    </lineage>
</organism>
<dbReference type="AlphaFoldDB" id="A0A9J6RHC9"/>
<accession>A0A9J6RHC9</accession>
<dbReference type="Proteomes" id="UP001069090">
    <property type="component" value="Unassembled WGS sequence"/>
</dbReference>
<dbReference type="EMBL" id="JAPTGG010000001">
    <property type="protein sequence ID" value="MCZ0863762.1"/>
    <property type="molecule type" value="Genomic_DNA"/>
</dbReference>
<keyword evidence="7" id="KW-0464">Manganese</keyword>
<dbReference type="InterPro" id="IPR012160">
    <property type="entry name" value="LtaS-like"/>
</dbReference>
<dbReference type="PIRSF" id="PIRSF005091">
    <property type="entry name" value="Mmb_sulf_HI1246"/>
    <property type="match status" value="1"/>
</dbReference>
<evidence type="ECO:0000256" key="9">
    <source>
        <dbReference type="SAM" id="Phobius"/>
    </source>
</evidence>
<evidence type="ECO:0000256" key="2">
    <source>
        <dbReference type="ARBA" id="ARBA00022475"/>
    </source>
</evidence>
<evidence type="ECO:0000256" key="3">
    <source>
        <dbReference type="ARBA" id="ARBA00022692"/>
    </source>
</evidence>
<dbReference type="SUPFAM" id="SSF53649">
    <property type="entry name" value="Alkaline phosphatase-like"/>
    <property type="match status" value="1"/>
</dbReference>
<dbReference type="Gene3D" id="3.30.1120.80">
    <property type="match status" value="1"/>
</dbReference>
<dbReference type="InterPro" id="IPR017850">
    <property type="entry name" value="Alkaline_phosphatase_core_sf"/>
</dbReference>
<keyword evidence="7" id="KW-0479">Metal-binding</keyword>
<feature type="binding site" evidence="7">
    <location>
        <position position="455"/>
    </location>
    <ligand>
        <name>substrate</name>
    </ligand>
</feature>
<dbReference type="Pfam" id="PF00884">
    <property type="entry name" value="Sulfatase"/>
    <property type="match status" value="1"/>
</dbReference>
<evidence type="ECO:0000256" key="7">
    <source>
        <dbReference type="PIRSR" id="PIRSR005091-2"/>
    </source>
</evidence>
<evidence type="ECO:0000256" key="5">
    <source>
        <dbReference type="ARBA" id="ARBA00023136"/>
    </source>
</evidence>
<feature type="binding site" evidence="8">
    <location>
        <position position="300"/>
    </location>
    <ligand>
        <name>Mn(2+)</name>
        <dbReference type="ChEBI" id="CHEBI:29035"/>
    </ligand>
</feature>
<dbReference type="CDD" id="cd16015">
    <property type="entry name" value="LTA_synthase"/>
    <property type="match status" value="1"/>
</dbReference>
<proteinExistence type="predicted"/>
<dbReference type="InterPro" id="IPR000917">
    <property type="entry name" value="Sulfatase_N"/>
</dbReference>
<reference evidence="11 12" key="1">
    <citation type="submission" date="2022-12" db="EMBL/GenBank/DDBJ databases">
        <title>Dasania phycosphaerae sp. nov., isolated from particulate material of the south coast of Korea.</title>
        <authorList>
            <person name="Jiang Y."/>
        </authorList>
    </citation>
    <scope>NUCLEOTIDE SEQUENCE [LARGE SCALE GENOMIC DNA]</scope>
    <source>
        <strain evidence="11 12">GY-19</strain>
    </source>
</reference>
<evidence type="ECO:0000259" key="10">
    <source>
        <dbReference type="Pfam" id="PF00884"/>
    </source>
</evidence>
<keyword evidence="3 9" id="KW-0812">Transmembrane</keyword>
<dbReference type="GO" id="GO:0005886">
    <property type="term" value="C:plasma membrane"/>
    <property type="evidence" value="ECO:0007669"/>
    <property type="project" value="UniProtKB-SubCell"/>
</dbReference>
<dbReference type="PANTHER" id="PTHR47371:SF3">
    <property type="entry name" value="PHOSPHOGLYCEROL TRANSFERASE I"/>
    <property type="match status" value="1"/>
</dbReference>
<keyword evidence="2" id="KW-1003">Cell membrane</keyword>
<evidence type="ECO:0000256" key="8">
    <source>
        <dbReference type="PIRSR" id="PIRSR005091-3"/>
    </source>
</evidence>
<sequence length="656" mass="73029">MTTYAAATSPHNPSPLALLKPYVFIMGLGLVMLSAFRVGYIAWQWDRVAASQGLGFLLLQGLRFDVLMLSALLIVPLSLSPLLNQCRALHRCWSGLLKVYLCAVLLWLLFMELATPNFLMQFDARPNILFVEYLKYPKEVLAMLWGGFKGSITLAAVMLPVVAVIVWRLLPASNPVYLTWPKALALSLILLCLLGLAVRSSLGHRPANPSVVAFSSDLMVNDIALNSSYSLLYAIYESTRDEKGVVAYGDMPVDTMLALVKAEMRVPASHFITSDIPTLHKQVALHTQTKAKNIVIILEESLGAEFVGSLGGKPLTPNLDVLAEQGLWFEKLYATGTRSVRGIEALITGFTPTAARSVVKLSKSQRGFFSFAEVLRRKGYDTSFIYGGEAHFDNMQRFFINNGFNKIIEQKDYSNPQFVGSWGVSDEDLFSKADELFQSYGDQPFFSLVFSSSNHNPFDFPDDRIVLYDQEKATENNAVKYADYSLGQFFKQAKQSRYWHNTLFLVVADHNSRVRGANLVPIEYFHIPGLIIGGGVQPAVYSKVSSQIDLLPTLLSMAGIDAETPAIGRDLTDPKYAANPGRAIMQYNKTQAYREGDQVVVFERNKPAVQYVYKEGQYTKSVVQSKALLDKALAHAMFGPYAYQRGNYRLPDESLL</sequence>
<dbReference type="GO" id="GO:0046872">
    <property type="term" value="F:metal ion binding"/>
    <property type="evidence" value="ECO:0007669"/>
    <property type="project" value="UniProtKB-KW"/>
</dbReference>
<comment type="caution">
    <text evidence="11">The sequence shown here is derived from an EMBL/GenBank/DDBJ whole genome shotgun (WGS) entry which is preliminary data.</text>
</comment>
<keyword evidence="12" id="KW-1185">Reference proteome</keyword>
<feature type="transmembrane region" description="Helical" evidence="9">
    <location>
        <begin position="97"/>
        <end position="119"/>
    </location>
</feature>